<dbReference type="PANTHER" id="PTHR43794:SF5">
    <property type="entry name" value="CHLOROHYDROLASE FAMILY PROTEIN"/>
    <property type="match status" value="1"/>
</dbReference>
<dbReference type="Gene3D" id="3.20.20.140">
    <property type="entry name" value="Metal-dependent hydrolases"/>
    <property type="match status" value="1"/>
</dbReference>
<dbReference type="Pfam" id="PF01979">
    <property type="entry name" value="Amidohydro_1"/>
    <property type="match status" value="1"/>
</dbReference>
<keyword evidence="3" id="KW-1185">Reference proteome</keyword>
<dbReference type="InterPro" id="IPR032466">
    <property type="entry name" value="Metal_Hydrolase"/>
</dbReference>
<comment type="caution">
    <text evidence="2">The sequence shown here is derived from an EMBL/GenBank/DDBJ whole genome shotgun (WGS) entry which is preliminary data.</text>
</comment>
<dbReference type="RefSeq" id="XP_069226032.1">
    <property type="nucleotide sequence ID" value="XM_069377008.1"/>
</dbReference>
<sequence>MDQNKCLLLKNGTALIHGENDRVEARRTDILVAGSKISMVAPNIAAPPGAEVINCTDKIISPGFVDTHHHVWQTLLKGRHANHTLMEYMPEGNFTSSLHSAEDTFWAQLTGCLEMIDCGTTSVVDFAHVNYSSEHSDQVIAATASSGIRSIFCYCPTPLLKTWKPFAVEMNSLGGHVLLKFDELASKAPWANGRITLGFAFDGFRFLPHENLQALMTRLRENKVQLITYHYSRVPEQGSGSHTAQLRDLGILDDRFLVSHGGNPSQEDADIYRQFGMHVSSTPSTELQMAMGSPVAAFRDDLGDAMPQCCSLGVDCHSNNSAFIPGEARMGLQSARASRGEKFLAQGKSPNSVHYTVEEAFNLATIRGARAAKMANRVGSIAEGKLADLVIFSGTSPGMVGAAQHDPVAAVILHSSPADVEYVVVDGVLRKRAGKLVNVDVDKKAQGFVGQPKLAWDDVAKEVVSRREVLQKKIEKIDMRAAAEGIKDMWHLDRSKLVDSI</sequence>
<gene>
    <name evidence="2" type="ORF">WHR41_08404</name>
</gene>
<protein>
    <recommendedName>
        <fullName evidence="1">Amidohydrolase-related domain-containing protein</fullName>
    </recommendedName>
</protein>
<dbReference type="SUPFAM" id="SSF51556">
    <property type="entry name" value="Metallo-dependent hydrolases"/>
    <property type="match status" value="1"/>
</dbReference>
<accession>A0AB34KHX3</accession>
<dbReference type="InterPro" id="IPR006680">
    <property type="entry name" value="Amidohydro-rel"/>
</dbReference>
<evidence type="ECO:0000313" key="3">
    <source>
        <dbReference type="Proteomes" id="UP000803884"/>
    </source>
</evidence>
<name>A0AB34KHX3_9PEZI</name>
<dbReference type="SUPFAM" id="SSF51338">
    <property type="entry name" value="Composite domain of metallo-dependent hydrolases"/>
    <property type="match status" value="1"/>
</dbReference>
<dbReference type="GeneID" id="96009846"/>
<dbReference type="GO" id="GO:0016810">
    <property type="term" value="F:hydrolase activity, acting on carbon-nitrogen (but not peptide) bonds"/>
    <property type="evidence" value="ECO:0007669"/>
    <property type="project" value="InterPro"/>
</dbReference>
<reference evidence="2 3" key="1">
    <citation type="journal article" date="2020" name="Microbiol. Resour. Announc.">
        <title>Draft Genome Sequence of a Cladosporium Species Isolated from the Mesophotic Ascidian Didemnum maculosum.</title>
        <authorList>
            <person name="Gioti A."/>
            <person name="Siaperas R."/>
            <person name="Nikolaivits E."/>
            <person name="Le Goff G."/>
            <person name="Ouazzani J."/>
            <person name="Kotoulas G."/>
            <person name="Topakas E."/>
        </authorList>
    </citation>
    <scope>NUCLEOTIDE SEQUENCE [LARGE SCALE GENOMIC DNA]</scope>
    <source>
        <strain evidence="2 3">TM138-S3</strain>
    </source>
</reference>
<organism evidence="2 3">
    <name type="scientific">Cladosporium halotolerans</name>
    <dbReference type="NCBI Taxonomy" id="1052096"/>
    <lineage>
        <taxon>Eukaryota</taxon>
        <taxon>Fungi</taxon>
        <taxon>Dikarya</taxon>
        <taxon>Ascomycota</taxon>
        <taxon>Pezizomycotina</taxon>
        <taxon>Dothideomycetes</taxon>
        <taxon>Dothideomycetidae</taxon>
        <taxon>Cladosporiales</taxon>
        <taxon>Cladosporiaceae</taxon>
        <taxon>Cladosporium</taxon>
    </lineage>
</organism>
<proteinExistence type="predicted"/>
<evidence type="ECO:0000313" key="2">
    <source>
        <dbReference type="EMBL" id="KAL1582925.1"/>
    </source>
</evidence>
<dbReference type="InterPro" id="IPR011059">
    <property type="entry name" value="Metal-dep_hydrolase_composite"/>
</dbReference>
<dbReference type="PANTHER" id="PTHR43794">
    <property type="entry name" value="AMINOHYDROLASE SSNA-RELATED"/>
    <property type="match status" value="1"/>
</dbReference>
<dbReference type="EMBL" id="JAAQHG020000042">
    <property type="protein sequence ID" value="KAL1582925.1"/>
    <property type="molecule type" value="Genomic_DNA"/>
</dbReference>
<evidence type="ECO:0000259" key="1">
    <source>
        <dbReference type="Pfam" id="PF01979"/>
    </source>
</evidence>
<dbReference type="Gene3D" id="2.30.40.10">
    <property type="entry name" value="Urease, subunit C, domain 1"/>
    <property type="match status" value="1"/>
</dbReference>
<feature type="domain" description="Amidohydrolase-related" evidence="1">
    <location>
        <begin position="59"/>
        <end position="428"/>
    </location>
</feature>
<dbReference type="InterPro" id="IPR050287">
    <property type="entry name" value="MTA/SAH_deaminase"/>
</dbReference>
<dbReference type="Proteomes" id="UP000803884">
    <property type="component" value="Unassembled WGS sequence"/>
</dbReference>
<dbReference type="AlphaFoldDB" id="A0AB34KHX3"/>